<dbReference type="InterPro" id="IPR050224">
    <property type="entry name" value="TALE_homeobox"/>
</dbReference>
<evidence type="ECO:0000256" key="4">
    <source>
        <dbReference type="PROSITE-ProRule" id="PRU00108"/>
    </source>
</evidence>
<dbReference type="GO" id="GO:0003677">
    <property type="term" value="F:DNA binding"/>
    <property type="evidence" value="ECO:0007669"/>
    <property type="project" value="UniProtKB-UniRule"/>
</dbReference>
<evidence type="ECO:0000313" key="10">
    <source>
        <dbReference type="Proteomes" id="UP000663877"/>
    </source>
</evidence>
<evidence type="ECO:0000256" key="1">
    <source>
        <dbReference type="ARBA" id="ARBA00023125"/>
    </source>
</evidence>
<dbReference type="PANTHER" id="PTHR11850">
    <property type="entry name" value="HOMEOBOX PROTEIN TRANSCRIPTION FACTORS"/>
    <property type="match status" value="1"/>
</dbReference>
<proteinExistence type="predicted"/>
<keyword evidence="1 4" id="KW-0238">DNA-binding</keyword>
<dbReference type="InterPro" id="IPR009057">
    <property type="entry name" value="Homeodomain-like_sf"/>
</dbReference>
<dbReference type="GO" id="GO:0006355">
    <property type="term" value="P:regulation of DNA-templated transcription"/>
    <property type="evidence" value="ECO:0007669"/>
    <property type="project" value="InterPro"/>
</dbReference>
<dbReference type="Proteomes" id="UP000663832">
    <property type="component" value="Unassembled WGS sequence"/>
</dbReference>
<evidence type="ECO:0000313" key="6">
    <source>
        <dbReference type="EMBL" id="CAF1098777.1"/>
    </source>
</evidence>
<feature type="domain" description="Homeobox" evidence="5">
    <location>
        <begin position="149"/>
        <end position="212"/>
    </location>
</feature>
<comment type="caution">
    <text evidence="6">The sequence shown here is derived from an EMBL/GenBank/DDBJ whole genome shotgun (WGS) entry which is preliminary data.</text>
</comment>
<keyword evidence="3 4" id="KW-0539">Nucleus</keyword>
<name>A0A814NUZ8_9BILA</name>
<evidence type="ECO:0000256" key="3">
    <source>
        <dbReference type="ARBA" id="ARBA00023242"/>
    </source>
</evidence>
<dbReference type="InterPro" id="IPR001356">
    <property type="entry name" value="HD"/>
</dbReference>
<dbReference type="OrthoDB" id="4187154at2759"/>
<keyword evidence="2 4" id="KW-0371">Homeobox</keyword>
<dbReference type="EMBL" id="CAJNOM010000155">
    <property type="protein sequence ID" value="CAF1152546.1"/>
    <property type="molecule type" value="Genomic_DNA"/>
</dbReference>
<dbReference type="InterPro" id="IPR008422">
    <property type="entry name" value="KN_HD"/>
</dbReference>
<feature type="DNA-binding region" description="Homeobox" evidence="4">
    <location>
        <begin position="151"/>
        <end position="213"/>
    </location>
</feature>
<dbReference type="EMBL" id="CAJNOI010000125">
    <property type="protein sequence ID" value="CAF1098777.1"/>
    <property type="molecule type" value="Genomic_DNA"/>
</dbReference>
<dbReference type="AlphaFoldDB" id="A0A814NUZ8"/>
<evidence type="ECO:0000313" key="7">
    <source>
        <dbReference type="EMBL" id="CAF1152546.1"/>
    </source>
</evidence>
<dbReference type="SUPFAM" id="SSF46689">
    <property type="entry name" value="Homeodomain-like"/>
    <property type="match status" value="1"/>
</dbReference>
<evidence type="ECO:0000256" key="2">
    <source>
        <dbReference type="ARBA" id="ARBA00023155"/>
    </source>
</evidence>
<organism evidence="6 10">
    <name type="scientific">Adineta steineri</name>
    <dbReference type="NCBI Taxonomy" id="433720"/>
    <lineage>
        <taxon>Eukaryota</taxon>
        <taxon>Metazoa</taxon>
        <taxon>Spiralia</taxon>
        <taxon>Gnathifera</taxon>
        <taxon>Rotifera</taxon>
        <taxon>Eurotatoria</taxon>
        <taxon>Bdelloidea</taxon>
        <taxon>Adinetida</taxon>
        <taxon>Adinetidae</taxon>
        <taxon>Adineta</taxon>
    </lineage>
</organism>
<evidence type="ECO:0000313" key="8">
    <source>
        <dbReference type="EMBL" id="CAF1254078.1"/>
    </source>
</evidence>
<reference evidence="6" key="1">
    <citation type="submission" date="2021-02" db="EMBL/GenBank/DDBJ databases">
        <authorList>
            <person name="Nowell W R."/>
        </authorList>
    </citation>
    <scope>NUCLEOTIDE SEQUENCE</scope>
</reference>
<dbReference type="CDD" id="cd00086">
    <property type="entry name" value="homeodomain"/>
    <property type="match status" value="1"/>
</dbReference>
<evidence type="ECO:0000313" key="9">
    <source>
        <dbReference type="Proteomes" id="UP000663832"/>
    </source>
</evidence>
<comment type="subcellular location">
    <subcellularLocation>
        <location evidence="4">Nucleus</location>
    </subcellularLocation>
</comment>
<sequence>MDAFSFNFDTNSLLTDDTNSDHSSLDWTAFQPTPPAVTDSPYLTTWLSQQDDAVAPEDKLNLMTPQQDEGVYSEIEHFFNGLNQQHEHQLQLQTKQELIEPTHINTHIPIQTRYDISHIEPSHRIHIASNVNEGPPICLPAPLVPRLSSPRSQCYHKLPDHAVKLMQEWYNAHLDDPYPRSPDKKRFITEGNITAQQCRSWFANRRQRLKHVKRNQPRASSSRSHRTIQAKLPQILPIEEQPKICEQCCHCQQQPMSSLPFPLTPTSVPTPTTLNVVINQQTVEQLIQNSLRKLFNPTIM</sequence>
<dbReference type="Proteomes" id="UP000663877">
    <property type="component" value="Unassembled WGS sequence"/>
</dbReference>
<gene>
    <name evidence="6" type="ORF">BJG266_LOCUS21231</name>
    <name evidence="7" type="ORF">QVE165_LOCUS23100</name>
    <name evidence="8" type="ORF">QVE165_LOCUS28675</name>
</gene>
<dbReference type="PROSITE" id="PS50071">
    <property type="entry name" value="HOMEOBOX_2"/>
    <property type="match status" value="1"/>
</dbReference>
<dbReference type="Gene3D" id="1.10.10.60">
    <property type="entry name" value="Homeodomain-like"/>
    <property type="match status" value="1"/>
</dbReference>
<accession>A0A814NUZ8</accession>
<evidence type="ECO:0000259" key="5">
    <source>
        <dbReference type="PROSITE" id="PS50071"/>
    </source>
</evidence>
<keyword evidence="9" id="KW-1185">Reference proteome</keyword>
<dbReference type="GO" id="GO:0005634">
    <property type="term" value="C:nucleus"/>
    <property type="evidence" value="ECO:0007669"/>
    <property type="project" value="UniProtKB-SubCell"/>
</dbReference>
<dbReference type="Pfam" id="PF05920">
    <property type="entry name" value="Homeobox_KN"/>
    <property type="match status" value="1"/>
</dbReference>
<dbReference type="EMBL" id="CAJNOM010000225">
    <property type="protein sequence ID" value="CAF1254078.1"/>
    <property type="molecule type" value="Genomic_DNA"/>
</dbReference>
<protein>
    <recommendedName>
        <fullName evidence="5">Homeobox domain-containing protein</fullName>
    </recommendedName>
</protein>